<evidence type="ECO:0000313" key="3">
    <source>
        <dbReference type="Proteomes" id="UP000391834"/>
    </source>
</evidence>
<keyword evidence="3" id="KW-1185">Reference proteome</keyword>
<reference evidence="2 3" key="1">
    <citation type="submission" date="2019-10" db="EMBL/GenBank/DDBJ databases">
        <title>Prolixibacter strains distinguished by the presence of nitrate reductase genes were adept at nitrate-dependent anaerobic corrosion of metallic iron and carbon steel.</title>
        <authorList>
            <person name="Iino T."/>
            <person name="Shono N."/>
            <person name="Ito K."/>
            <person name="Nakamura R."/>
            <person name="Sueoka K."/>
            <person name="Harayama S."/>
            <person name="Ohkuma M."/>
        </authorList>
    </citation>
    <scope>NUCLEOTIDE SEQUENCE [LARGE SCALE GENOMIC DNA]</scope>
    <source>
        <strain evidence="2 3">JCM 13498</strain>
    </source>
</reference>
<gene>
    <name evidence="2" type="ORF">PbJCM13498_37920</name>
</gene>
<dbReference type="Pfam" id="PF03781">
    <property type="entry name" value="FGE-sulfatase"/>
    <property type="match status" value="1"/>
</dbReference>
<dbReference type="InterPro" id="IPR005532">
    <property type="entry name" value="SUMF_dom"/>
</dbReference>
<organism evidence="2 3">
    <name type="scientific">Prolixibacter bellariivorans</name>
    <dbReference type="NCBI Taxonomy" id="314319"/>
    <lineage>
        <taxon>Bacteria</taxon>
        <taxon>Pseudomonadati</taxon>
        <taxon>Bacteroidota</taxon>
        <taxon>Bacteroidia</taxon>
        <taxon>Marinilabiliales</taxon>
        <taxon>Prolixibacteraceae</taxon>
        <taxon>Prolixibacter</taxon>
    </lineage>
</organism>
<evidence type="ECO:0000259" key="1">
    <source>
        <dbReference type="Pfam" id="PF03781"/>
    </source>
</evidence>
<dbReference type="GO" id="GO:0120147">
    <property type="term" value="F:formylglycine-generating oxidase activity"/>
    <property type="evidence" value="ECO:0007669"/>
    <property type="project" value="TreeGrafter"/>
</dbReference>
<protein>
    <recommendedName>
        <fullName evidence="1">Sulfatase-modifying factor enzyme-like domain-containing protein</fullName>
    </recommendedName>
</protein>
<dbReference type="Gene3D" id="3.90.1580.10">
    <property type="entry name" value="paralog of FGE (formylglycine-generating enzyme)"/>
    <property type="match status" value="1"/>
</dbReference>
<evidence type="ECO:0000313" key="2">
    <source>
        <dbReference type="EMBL" id="GET34929.1"/>
    </source>
</evidence>
<dbReference type="InterPro" id="IPR051043">
    <property type="entry name" value="Sulfatase_Mod_Factor_Kinase"/>
</dbReference>
<dbReference type="EMBL" id="BLAX01000001">
    <property type="protein sequence ID" value="GET34929.1"/>
    <property type="molecule type" value="Genomic_DNA"/>
</dbReference>
<dbReference type="SUPFAM" id="SSF56436">
    <property type="entry name" value="C-type lectin-like"/>
    <property type="match status" value="1"/>
</dbReference>
<dbReference type="InterPro" id="IPR042095">
    <property type="entry name" value="SUMF_sf"/>
</dbReference>
<dbReference type="AlphaFoldDB" id="A0A5M4B422"/>
<proteinExistence type="predicted"/>
<dbReference type="PANTHER" id="PTHR23150">
    <property type="entry name" value="SULFATASE MODIFYING FACTOR 1, 2"/>
    <property type="match status" value="1"/>
</dbReference>
<dbReference type="PANTHER" id="PTHR23150:SF19">
    <property type="entry name" value="FORMYLGLYCINE-GENERATING ENZYME"/>
    <property type="match status" value="1"/>
</dbReference>
<sequence>MAYFAGGIFMMGADSGLSNEKPVHQVTVKSFYIDRTPVTVVDFRRFIKSTGYITDAENFGNAGVFNFQKNQWELVSGATWEYPFGPDGPKAQGNHPVTQVSWNDASAYAEWAGKRLPSEAEWEYAARCGGKSKSRFSWGNELVVNGKYQSNVWQGSQLTAQQGADGFVYTSPVGYYGKTDCGLSDMGGNVWNWCADVYAAYPGSQYQYQPTENVRVIRGGSFFFDANGAYSYTVSGRSMNSIETSLFNTGFRCAIGKEQEIVK</sequence>
<feature type="domain" description="Sulfatase-modifying factor enzyme-like" evidence="1">
    <location>
        <begin position="4"/>
        <end position="254"/>
    </location>
</feature>
<dbReference type="InterPro" id="IPR016187">
    <property type="entry name" value="CTDL_fold"/>
</dbReference>
<name>A0A5M4B422_9BACT</name>
<accession>A0A5M4B422</accession>
<dbReference type="Proteomes" id="UP000391834">
    <property type="component" value="Unassembled WGS sequence"/>
</dbReference>
<comment type="caution">
    <text evidence="2">The sequence shown here is derived from an EMBL/GenBank/DDBJ whole genome shotgun (WGS) entry which is preliminary data.</text>
</comment>